<dbReference type="SUPFAM" id="SSF143011">
    <property type="entry name" value="RelE-like"/>
    <property type="match status" value="1"/>
</dbReference>
<keyword evidence="1" id="KW-1277">Toxin-antitoxin system</keyword>
<accession>A0ABV4ZNF1</accession>
<evidence type="ECO:0000313" key="3">
    <source>
        <dbReference type="Proteomes" id="UP001577267"/>
    </source>
</evidence>
<dbReference type="Gene3D" id="3.30.2310.20">
    <property type="entry name" value="RelE-like"/>
    <property type="match status" value="1"/>
</dbReference>
<gene>
    <name evidence="2" type="ORF">ACE11A_10905</name>
</gene>
<evidence type="ECO:0000256" key="1">
    <source>
        <dbReference type="ARBA" id="ARBA00022649"/>
    </source>
</evidence>
<organism evidence="2 3">
    <name type="scientific">Streptomyces carpaticus</name>
    <dbReference type="NCBI Taxonomy" id="285558"/>
    <lineage>
        <taxon>Bacteria</taxon>
        <taxon>Bacillati</taxon>
        <taxon>Actinomycetota</taxon>
        <taxon>Actinomycetes</taxon>
        <taxon>Kitasatosporales</taxon>
        <taxon>Streptomycetaceae</taxon>
        <taxon>Streptomyces</taxon>
    </lineage>
</organism>
<reference evidence="2 3" key="1">
    <citation type="submission" date="2024-09" db="EMBL/GenBank/DDBJ databases">
        <title>Draft genome sequence of multifaceted antimicrobials producing Streptomyces sp. strain FH1.</title>
        <authorList>
            <person name="Hassan F."/>
            <person name="Ali H."/>
            <person name="Hassan N."/>
            <person name="Nawaz A."/>
        </authorList>
    </citation>
    <scope>NUCLEOTIDE SEQUENCE [LARGE SCALE GENOMIC DNA]</scope>
    <source>
        <strain evidence="2 3">FH1</strain>
    </source>
</reference>
<keyword evidence="3" id="KW-1185">Reference proteome</keyword>
<protein>
    <submittedName>
        <fullName evidence="2">Type II toxin-antitoxin system RelE/ParE family toxin</fullName>
    </submittedName>
</protein>
<comment type="caution">
    <text evidence="2">The sequence shown here is derived from an EMBL/GenBank/DDBJ whole genome shotgun (WGS) entry which is preliminary data.</text>
</comment>
<name>A0ABV4ZNF1_9ACTN</name>
<dbReference type="EMBL" id="JBHGBT010000008">
    <property type="protein sequence ID" value="MFB4194859.1"/>
    <property type="molecule type" value="Genomic_DNA"/>
</dbReference>
<dbReference type="Pfam" id="PF05016">
    <property type="entry name" value="ParE_toxin"/>
    <property type="match status" value="1"/>
</dbReference>
<dbReference type="RefSeq" id="WP_375062823.1">
    <property type="nucleotide sequence ID" value="NZ_JBHGBT010000008.1"/>
</dbReference>
<proteinExistence type="predicted"/>
<evidence type="ECO:0000313" key="2">
    <source>
        <dbReference type="EMBL" id="MFB4194859.1"/>
    </source>
</evidence>
<dbReference type="InterPro" id="IPR007712">
    <property type="entry name" value="RelE/ParE_toxin"/>
</dbReference>
<dbReference type="InterPro" id="IPR035093">
    <property type="entry name" value="RelE/ParE_toxin_dom_sf"/>
</dbReference>
<sequence length="83" mass="9508">MSYLIEWNPRALNAAARFLKDDPEGLQQVFTSVDFLAAEPRPEGSFPYGSDNLRRIRIGRYRVLYEIHDSTISIQVLKLGQVP</sequence>
<dbReference type="Proteomes" id="UP001577267">
    <property type="component" value="Unassembled WGS sequence"/>
</dbReference>